<dbReference type="AlphaFoldDB" id="R5XFL8"/>
<protein>
    <submittedName>
        <fullName evidence="1">Uncharacterized protein</fullName>
    </submittedName>
</protein>
<organism evidence="1 2">
    <name type="scientific">Intestinibacter bartlettii CAG:1329</name>
    <dbReference type="NCBI Taxonomy" id="1263063"/>
    <lineage>
        <taxon>Bacteria</taxon>
        <taxon>Bacillati</taxon>
        <taxon>Bacillota</taxon>
        <taxon>Clostridia</taxon>
        <taxon>Peptostreptococcales</taxon>
        <taxon>Peptostreptococcaceae</taxon>
        <taxon>Intestinibacter</taxon>
    </lineage>
</organism>
<name>R5XFL8_9FIRM</name>
<dbReference type="RefSeq" id="WP_022072366.1">
    <property type="nucleotide sequence ID" value="NZ_HF999329.1"/>
</dbReference>
<sequence length="88" mass="10718">MRKELEDLRYALNEIIGELRYAFNTMIDEFKKCISTIINISLEVESTRKKVKEHKTNYRLFKHRYRKTNILNSQVYNSKRICRCRSDI</sequence>
<evidence type="ECO:0000313" key="2">
    <source>
        <dbReference type="Proteomes" id="UP000017980"/>
    </source>
</evidence>
<proteinExistence type="predicted"/>
<gene>
    <name evidence="1" type="ORF">BN488_02236</name>
</gene>
<dbReference type="Proteomes" id="UP000017980">
    <property type="component" value="Unassembled WGS sequence"/>
</dbReference>
<accession>R5XFL8</accession>
<dbReference type="EMBL" id="CBBD010000050">
    <property type="protein sequence ID" value="CDA11209.1"/>
    <property type="molecule type" value="Genomic_DNA"/>
</dbReference>
<evidence type="ECO:0000313" key="1">
    <source>
        <dbReference type="EMBL" id="CDA11209.1"/>
    </source>
</evidence>
<comment type="caution">
    <text evidence="1">The sequence shown here is derived from an EMBL/GenBank/DDBJ whole genome shotgun (WGS) entry which is preliminary data.</text>
</comment>
<reference evidence="1" key="1">
    <citation type="submission" date="2012-11" db="EMBL/GenBank/DDBJ databases">
        <title>Dependencies among metagenomic species, viruses, plasmids and units of genetic variation.</title>
        <authorList>
            <person name="Nielsen H.B."/>
            <person name="Almeida M."/>
            <person name="Juncker A.S."/>
            <person name="Rasmussen S."/>
            <person name="Li J."/>
            <person name="Sunagawa S."/>
            <person name="Plichta D."/>
            <person name="Gautier L."/>
            <person name="Le Chatelier E."/>
            <person name="Peletier E."/>
            <person name="Bonde I."/>
            <person name="Nielsen T."/>
            <person name="Manichanh C."/>
            <person name="Arumugam M."/>
            <person name="Batto J."/>
            <person name="Santos M.B.Q.D."/>
            <person name="Blom N."/>
            <person name="Borruel N."/>
            <person name="Burgdorf K.S."/>
            <person name="Boumezbeur F."/>
            <person name="Casellas F."/>
            <person name="Dore J."/>
            <person name="Guarner F."/>
            <person name="Hansen T."/>
            <person name="Hildebrand F."/>
            <person name="Kaas R.S."/>
            <person name="Kennedy S."/>
            <person name="Kristiansen K."/>
            <person name="Kultima J.R."/>
            <person name="Leonard P."/>
            <person name="Levenez F."/>
            <person name="Lund O."/>
            <person name="Moumen B."/>
            <person name="Le Paslier D."/>
            <person name="Pons N."/>
            <person name="Pedersen O."/>
            <person name="Prifti E."/>
            <person name="Qin J."/>
            <person name="Raes J."/>
            <person name="Tap J."/>
            <person name="Tims S."/>
            <person name="Ussery D.W."/>
            <person name="Yamada T."/>
            <person name="MetaHit consortium"/>
            <person name="Renault P."/>
            <person name="Sicheritz-Ponten T."/>
            <person name="Bork P."/>
            <person name="Wang J."/>
            <person name="Brunak S."/>
            <person name="Ehrlich S.D."/>
        </authorList>
    </citation>
    <scope>NUCLEOTIDE SEQUENCE [LARGE SCALE GENOMIC DNA]</scope>
</reference>